<dbReference type="PANTHER" id="PTHR47293">
    <property type="entry name" value="JACALIN-RELATED LECTIN 3"/>
    <property type="match status" value="1"/>
</dbReference>
<dbReference type="EMBL" id="KK198759">
    <property type="protein sequence ID" value="KCW62706.1"/>
    <property type="molecule type" value="Genomic_DNA"/>
</dbReference>
<feature type="non-terminal residue" evidence="4">
    <location>
        <position position="1"/>
    </location>
</feature>
<dbReference type="Pfam" id="PF01419">
    <property type="entry name" value="Jacalin"/>
    <property type="match status" value="4"/>
</dbReference>
<dbReference type="OMA" id="SVNITWI"/>
<feature type="domain" description="Jacalin-type lectin" evidence="3">
    <location>
        <begin position="361"/>
        <end position="491"/>
    </location>
</feature>
<dbReference type="PROSITE" id="PS51752">
    <property type="entry name" value="JACALIN_LECTIN"/>
    <property type="match status" value="4"/>
</dbReference>
<evidence type="ECO:0000256" key="1">
    <source>
        <dbReference type="ARBA" id="ARBA00006568"/>
    </source>
</evidence>
<protein>
    <recommendedName>
        <fullName evidence="3">Jacalin-type lectin domain-containing protein</fullName>
    </recommendedName>
</protein>
<dbReference type="PANTHER" id="PTHR47293:SF68">
    <property type="entry name" value="JACALIN-RELATED LECTIN 3"/>
    <property type="match status" value="1"/>
</dbReference>
<name>A0A059B9W9_EUCGR</name>
<dbReference type="InParanoid" id="A0A059B9W9"/>
<reference evidence="4" key="1">
    <citation type="submission" date="2013-07" db="EMBL/GenBank/DDBJ databases">
        <title>The genome of Eucalyptus grandis.</title>
        <authorList>
            <person name="Schmutz J."/>
            <person name="Hayes R."/>
            <person name="Myburg A."/>
            <person name="Tuskan G."/>
            <person name="Grattapaglia D."/>
            <person name="Rokhsar D.S."/>
        </authorList>
    </citation>
    <scope>NUCLEOTIDE SEQUENCE</scope>
    <source>
        <tissue evidence="4">Leaf extractions</tissue>
    </source>
</reference>
<organism evidence="4">
    <name type="scientific">Eucalyptus grandis</name>
    <name type="common">Flooded gum</name>
    <dbReference type="NCBI Taxonomy" id="71139"/>
    <lineage>
        <taxon>Eukaryota</taxon>
        <taxon>Viridiplantae</taxon>
        <taxon>Streptophyta</taxon>
        <taxon>Embryophyta</taxon>
        <taxon>Tracheophyta</taxon>
        <taxon>Spermatophyta</taxon>
        <taxon>Magnoliopsida</taxon>
        <taxon>eudicotyledons</taxon>
        <taxon>Gunneridae</taxon>
        <taxon>Pentapetalae</taxon>
        <taxon>rosids</taxon>
        <taxon>malvids</taxon>
        <taxon>Myrtales</taxon>
        <taxon>Myrtaceae</taxon>
        <taxon>Myrtoideae</taxon>
        <taxon>Eucalypteae</taxon>
        <taxon>Eucalyptus</taxon>
    </lineage>
</organism>
<gene>
    <name evidence="4" type="ORF">EUGRSUZ_G00274</name>
</gene>
<dbReference type="SUPFAM" id="SSF51101">
    <property type="entry name" value="Mannose-binding lectins"/>
    <property type="match status" value="4"/>
</dbReference>
<dbReference type="SMART" id="SM00915">
    <property type="entry name" value="Jacalin"/>
    <property type="match status" value="2"/>
</dbReference>
<comment type="similarity">
    <text evidence="1">Belongs to the jacalin lectin family.</text>
</comment>
<feature type="non-terminal residue" evidence="4">
    <location>
        <position position="491"/>
    </location>
</feature>
<dbReference type="Gene3D" id="2.100.10.30">
    <property type="entry name" value="Jacalin-like lectin domain"/>
    <property type="match status" value="4"/>
</dbReference>
<sequence>VNGVYKGINSLTFRTNKRILGPTNKMKLEGEYFSVPSKGGKVVQLLVSGNNNGFLTSIGARVKLQSENSRSASVQSVGLIGSKIRSIYSKWDDGNQHTDVRKIIYELDSEGGRFIQSIAFEYQEKDGGTWQSETHGVKGGKKEKSIEMGTGEYLTLMSGYWTDHGIKRLRFLTNKNRPITIGDENGIDEGDRVCLPTGGKIVGFYGWDFGKLRRIGAYFEGQPFAGEEDREENKFDGVREIYVMPMPDQSGFRYIRFLFDNGSEEGLERIHDSIEIAQVQLKDYPREYLTSISGYVGEDGAIKSLTFYSNRGTRGRYGKEGDGKYFWYPSTGSRITGFYGTNGETLKSIGVYAEPIPYIYPSKISLQFGGSGGKEWDDGVHTNVRGFRVIACKANEKIESITFMYDDNGVLVEGSPHGRQDVSSGKWIWLDFPYERLTSIGVWTGPFERKTIIRGLRITTVPGYFADPVTHQYGQCEKEPAGFIKEDRHKI</sequence>
<keyword evidence="2" id="KW-0430">Lectin</keyword>
<dbReference type="InterPro" id="IPR036404">
    <property type="entry name" value="Jacalin-like_lectin_dom_sf"/>
</dbReference>
<feature type="domain" description="Jacalin-type lectin" evidence="3">
    <location>
        <begin position="74"/>
        <end position="207"/>
    </location>
</feature>
<evidence type="ECO:0000256" key="2">
    <source>
        <dbReference type="ARBA" id="ARBA00022734"/>
    </source>
</evidence>
<proteinExistence type="inferred from homology"/>
<evidence type="ECO:0000259" key="3">
    <source>
        <dbReference type="PROSITE" id="PS51752"/>
    </source>
</evidence>
<feature type="domain" description="Jacalin-type lectin" evidence="3">
    <location>
        <begin position="1"/>
        <end position="64"/>
    </location>
</feature>
<feature type="domain" description="Jacalin-type lectin" evidence="3">
    <location>
        <begin position="212"/>
        <end position="355"/>
    </location>
</feature>
<evidence type="ECO:0000313" key="4">
    <source>
        <dbReference type="EMBL" id="KCW62706.1"/>
    </source>
</evidence>
<dbReference type="GO" id="GO:0030246">
    <property type="term" value="F:carbohydrate binding"/>
    <property type="evidence" value="ECO:0007669"/>
    <property type="project" value="UniProtKB-KW"/>
</dbReference>
<dbReference type="FunCoup" id="A0A059B9W9">
    <property type="interactions" value="184"/>
</dbReference>
<dbReference type="InterPro" id="IPR001229">
    <property type="entry name" value="Jacalin-like_lectin_dom"/>
</dbReference>
<accession>A0A059B9W9</accession>
<dbReference type="AlphaFoldDB" id="A0A059B9W9"/>
<dbReference type="Gramene" id="KCW62706">
    <property type="protein sequence ID" value="KCW62706"/>
    <property type="gene ID" value="EUGRSUZ_G00274"/>
</dbReference>